<reference evidence="2" key="4">
    <citation type="journal article" date="2001" name="Nature">
        <title>Functional annotation of a full-length mouse cDNA collection.</title>
        <authorList>
            <consortium name="The RIKEN Genome Exploration Research Group Phase II Team and the FANTOM Consortium"/>
        </authorList>
    </citation>
    <scope>NUCLEOTIDE SEQUENCE</scope>
    <source>
        <strain evidence="2">NOD</strain>
    </source>
</reference>
<dbReference type="EMBL" id="AK155108">
    <property type="protein sequence ID" value="BAE33053.1"/>
    <property type="molecule type" value="mRNA"/>
</dbReference>
<reference evidence="2" key="8">
    <citation type="journal article" date="2005" name="Science">
        <title>Antisense Transcription in the Mammalian Transcriptome.</title>
        <authorList>
            <consortium name="RIKEN Genome Exploration Research Group and Genome Science Group (Genome Network Project Core Group) and the FANTOM Consortium"/>
        </authorList>
    </citation>
    <scope>NUCLEOTIDE SEQUENCE</scope>
    <source>
        <strain evidence="2">NOD</strain>
    </source>
</reference>
<dbReference type="AlphaFoldDB" id="Q3U2T7"/>
<proteinExistence type="evidence at transcript level"/>
<reference evidence="2" key="1">
    <citation type="journal article" date="1999" name="Methods Enzymol.">
        <title>High-efficiency full-length cDNA cloning.</title>
        <authorList>
            <person name="Carninci P."/>
            <person name="Hayashizaki Y."/>
        </authorList>
    </citation>
    <scope>NUCLEOTIDE SEQUENCE</scope>
    <source>
        <strain evidence="2">NOD</strain>
    </source>
</reference>
<reference evidence="2" key="6">
    <citation type="submission" date="2004-03" db="EMBL/GenBank/DDBJ databases">
        <authorList>
            <person name="Arakawa T."/>
            <person name="Carninci P."/>
            <person name="Fukuda S."/>
            <person name="Hashizume W."/>
            <person name="Hayashida K."/>
            <person name="Hori F."/>
            <person name="Iida J."/>
            <person name="Imamura K."/>
            <person name="Imotani K."/>
            <person name="Itoh M."/>
            <person name="Kanagawa S."/>
            <person name="Kawai J."/>
            <person name="Kojima M."/>
            <person name="Konno H."/>
            <person name="Murata M."/>
            <person name="Nakamura M."/>
            <person name="Ninomiya N."/>
            <person name="Nishiyori H."/>
            <person name="Nomura K."/>
            <person name="Ohno M."/>
            <person name="Sakazume N."/>
            <person name="Sano H."/>
            <person name="Sasaki D."/>
            <person name="Shibata K."/>
            <person name="Shiraki T."/>
            <person name="Tagami M."/>
            <person name="Tagami Y."/>
            <person name="Waki K."/>
            <person name="Watahiki A."/>
            <person name="Muramatsu M."/>
            <person name="Hayashizaki Y."/>
        </authorList>
    </citation>
    <scope>NUCLEOTIDE SEQUENCE</scope>
    <source>
        <strain evidence="2">NOD</strain>
    </source>
</reference>
<feature type="transmembrane region" description="Helical" evidence="1">
    <location>
        <begin position="7"/>
        <end position="28"/>
    </location>
</feature>
<organism evidence="2">
    <name type="scientific">Mus musculus</name>
    <name type="common">Mouse</name>
    <dbReference type="NCBI Taxonomy" id="10090"/>
    <lineage>
        <taxon>Eukaryota</taxon>
        <taxon>Metazoa</taxon>
        <taxon>Chordata</taxon>
        <taxon>Craniata</taxon>
        <taxon>Vertebrata</taxon>
        <taxon>Euteleostomi</taxon>
        <taxon>Mammalia</taxon>
        <taxon>Eutheria</taxon>
        <taxon>Euarchontoglires</taxon>
        <taxon>Glires</taxon>
        <taxon>Rodentia</taxon>
        <taxon>Myomorpha</taxon>
        <taxon>Muroidea</taxon>
        <taxon>Muridae</taxon>
        <taxon>Murinae</taxon>
        <taxon>Mus</taxon>
        <taxon>Mus</taxon>
    </lineage>
</organism>
<reference evidence="2" key="5">
    <citation type="journal article" date="2002" name="Nature">
        <title>Analysis of the mouse transcriptome based on functional annotation of 60,770 full-length cDNAs.</title>
        <authorList>
            <consortium name="The FANTOM Consortium and the RIKEN Genome Exploration Research Group Phase I and II Team"/>
        </authorList>
    </citation>
    <scope>NUCLEOTIDE SEQUENCE</scope>
    <source>
        <strain evidence="2">NOD</strain>
    </source>
</reference>
<keyword evidence="1" id="KW-1133">Transmembrane helix</keyword>
<keyword evidence="1" id="KW-0812">Transmembrane</keyword>
<name>Q3U2T7_MOUSE</name>
<reference evidence="2" key="3">
    <citation type="journal article" date="2000" name="Genome Res.">
        <title>RIKEN integrated sequence analysis (RISA) system--384-format sequencing pipeline with 384 multicapillary sequencer.</title>
        <authorList>
            <person name="Shibata K."/>
            <person name="Itoh M."/>
            <person name="Aizawa K."/>
            <person name="Nagaoka S."/>
            <person name="Sasaki N."/>
            <person name="Carninci P."/>
            <person name="Konno H."/>
            <person name="Akiyama J."/>
            <person name="Nishi K."/>
            <person name="Kitsunai T."/>
            <person name="Tashiro H."/>
            <person name="Itoh M."/>
            <person name="Sumi N."/>
            <person name="Ishii Y."/>
            <person name="Nakamura S."/>
            <person name="Hazama M."/>
            <person name="Nishine T."/>
            <person name="Harada A."/>
            <person name="Yamamoto R."/>
            <person name="Matsumoto H."/>
            <person name="Sakaguchi S."/>
            <person name="Ikegami T."/>
            <person name="Kashiwagi K."/>
            <person name="Fujiwake S."/>
            <person name="Inoue K."/>
            <person name="Togawa Y."/>
            <person name="Izawa M."/>
            <person name="Ohara E."/>
            <person name="Watahiki M."/>
            <person name="Yoneda Y."/>
            <person name="Ishikawa T."/>
            <person name="Ozawa K."/>
            <person name="Tanaka T."/>
            <person name="Matsuura S."/>
            <person name="Kawai J."/>
            <person name="Okazaki Y."/>
            <person name="Muramatsu M."/>
            <person name="Inoue Y."/>
            <person name="Kira A."/>
            <person name="Hayashizaki Y."/>
        </authorList>
    </citation>
    <scope>NUCLEOTIDE SEQUENCE</scope>
    <source>
        <strain evidence="2">NOD</strain>
    </source>
</reference>
<evidence type="ECO:0000256" key="1">
    <source>
        <dbReference type="SAM" id="Phobius"/>
    </source>
</evidence>
<evidence type="ECO:0000313" key="2">
    <source>
        <dbReference type="EMBL" id="BAE33053.1"/>
    </source>
</evidence>
<protein>
    <submittedName>
        <fullName evidence="2">Uncharacterized protein</fullName>
    </submittedName>
</protein>
<accession>Q3U2T7</accession>
<reference evidence="2" key="7">
    <citation type="journal article" date="2005" name="Science">
        <title>The Transcriptional Landscape of the Mammalian Genome.</title>
        <authorList>
            <consortium name="The FANTOM Consortium"/>
            <consortium name="Riken Genome Exploration Research Group and Genome Science Group (Genome Network Project Core Group)"/>
        </authorList>
    </citation>
    <scope>NUCLEOTIDE SEQUENCE</scope>
    <source>
        <strain evidence="2">NOD</strain>
    </source>
</reference>
<sequence>MNGTPSAILWQFLLSCSFSPLVTVFAHWNYLVSYSLLAFSSSCGLMVLSDLKELRQWIHLRYVV</sequence>
<keyword evidence="1" id="KW-0472">Membrane</keyword>
<reference evidence="2" key="2">
    <citation type="journal article" date="2000" name="Genome Res.">
        <title>Normalization and subtraction of cap-trapper-selected cDNAs to prepare full-length cDNA libraries for rapid discovery of new genes.</title>
        <authorList>
            <person name="Carninci P."/>
            <person name="Shibata Y."/>
            <person name="Hayatsu N."/>
            <person name="Sugahara Y."/>
            <person name="Shibata K."/>
            <person name="Itoh M."/>
            <person name="Konno H."/>
            <person name="Okazaki Y."/>
            <person name="Muramatsu M."/>
            <person name="Hayashizaki Y."/>
        </authorList>
    </citation>
    <scope>NUCLEOTIDE SEQUENCE</scope>
    <source>
        <strain evidence="2">NOD</strain>
    </source>
</reference>